<dbReference type="InterPro" id="IPR025574">
    <property type="entry name" value="Nucleoporin_FG_rpt"/>
</dbReference>
<feature type="compositionally biased region" description="Polar residues" evidence="1">
    <location>
        <begin position="105"/>
        <end position="114"/>
    </location>
</feature>
<organism evidence="2 3">
    <name type="scientific">Ditylenchus dipsaci</name>
    <dbReference type="NCBI Taxonomy" id="166011"/>
    <lineage>
        <taxon>Eukaryota</taxon>
        <taxon>Metazoa</taxon>
        <taxon>Ecdysozoa</taxon>
        <taxon>Nematoda</taxon>
        <taxon>Chromadorea</taxon>
        <taxon>Rhabditida</taxon>
        <taxon>Tylenchina</taxon>
        <taxon>Tylenchomorpha</taxon>
        <taxon>Sphaerularioidea</taxon>
        <taxon>Anguinidae</taxon>
        <taxon>Anguininae</taxon>
        <taxon>Ditylenchus</taxon>
    </lineage>
</organism>
<dbReference type="Pfam" id="PF13634">
    <property type="entry name" value="Nucleoporin_FG"/>
    <property type="match status" value="1"/>
</dbReference>
<name>A0A915CNL2_9BILA</name>
<proteinExistence type="predicted"/>
<feature type="region of interest" description="Disordered" evidence="1">
    <location>
        <begin position="54"/>
        <end position="77"/>
    </location>
</feature>
<reference evidence="3" key="1">
    <citation type="submission" date="2022-11" db="UniProtKB">
        <authorList>
            <consortium name="WormBaseParasite"/>
        </authorList>
    </citation>
    <scope>IDENTIFICATION</scope>
</reference>
<keyword evidence="2" id="KW-1185">Reference proteome</keyword>
<protein>
    <submittedName>
        <fullName evidence="3">Uncharacterized protein</fullName>
    </submittedName>
</protein>
<dbReference type="Proteomes" id="UP000887574">
    <property type="component" value="Unplaced"/>
</dbReference>
<evidence type="ECO:0000313" key="2">
    <source>
        <dbReference type="Proteomes" id="UP000887574"/>
    </source>
</evidence>
<accession>A0A915CNL2</accession>
<evidence type="ECO:0000256" key="1">
    <source>
        <dbReference type="SAM" id="MobiDB-lite"/>
    </source>
</evidence>
<dbReference type="WBParaSite" id="jg11">
    <property type="protein sequence ID" value="jg11"/>
    <property type="gene ID" value="jg11"/>
</dbReference>
<evidence type="ECO:0000313" key="3">
    <source>
        <dbReference type="WBParaSite" id="jg11"/>
    </source>
</evidence>
<feature type="region of interest" description="Disordered" evidence="1">
    <location>
        <begin position="101"/>
        <end position="129"/>
    </location>
</feature>
<sequence length="172" mass="18668">MNRTSDMDELGNNNLQSKQASLFDNNATQASSSLFGNPAPATNTLFGTLQNSQTLFGNNQNQDQPMETSRSIFDANPSHSRNQSFFVAPTLNMFAARSGCFGPSSKPSSQPTQRSGSSGIFGQSSTSSNSPPYSLIFPSKILSPLNHQDYLDHIDLLYHRVNFNILVLGANS</sequence>
<feature type="compositionally biased region" description="Low complexity" evidence="1">
    <location>
        <begin position="115"/>
        <end position="129"/>
    </location>
</feature>
<dbReference type="GO" id="GO:0005643">
    <property type="term" value="C:nuclear pore"/>
    <property type="evidence" value="ECO:0007669"/>
    <property type="project" value="UniProtKB-ARBA"/>
</dbReference>
<dbReference type="AlphaFoldDB" id="A0A915CNL2"/>